<gene>
    <name evidence="1" type="ORF">MT2528_4274</name>
    <name evidence="2" type="ORF">NVI5450_4166</name>
</gene>
<organism evidence="2 4">
    <name type="scientific">Moritella viscosa</name>
    <dbReference type="NCBI Taxonomy" id="80854"/>
    <lineage>
        <taxon>Bacteria</taxon>
        <taxon>Pseudomonadati</taxon>
        <taxon>Pseudomonadota</taxon>
        <taxon>Gammaproteobacteria</taxon>
        <taxon>Alteromonadales</taxon>
        <taxon>Moritellaceae</taxon>
        <taxon>Moritella</taxon>
    </lineage>
</organism>
<reference evidence="2 4" key="1">
    <citation type="submission" date="2016-11" db="EMBL/GenBank/DDBJ databases">
        <authorList>
            <person name="Jaros S."/>
            <person name="Januszkiewicz K."/>
            <person name="Wedrychowicz H."/>
        </authorList>
    </citation>
    <scope>NUCLEOTIDE SEQUENCE [LARGE SCALE GENOMIC DNA]</scope>
    <source>
        <strain evidence="2">NVI 5450</strain>
    </source>
</reference>
<dbReference type="Proteomes" id="UP000183794">
    <property type="component" value="Unassembled WGS sequence"/>
</dbReference>
<sequence>MTKVNSCLRFFTIKQPFDLKQTRMSKPLIGMLFMWDYKYKHL</sequence>
<accession>A0A1L0C4J3</accession>
<reference evidence="1 3" key="2">
    <citation type="submission" date="2016-11" db="EMBL/GenBank/DDBJ databases">
        <authorList>
            <person name="Klemetsen T."/>
        </authorList>
    </citation>
    <scope>NUCLEOTIDE SEQUENCE [LARGE SCALE GENOMIC DNA]</scope>
    <source>
        <strain evidence="1">MT 2528</strain>
    </source>
</reference>
<keyword evidence="3" id="KW-1185">Reference proteome</keyword>
<protein>
    <submittedName>
        <fullName evidence="2">Uncharacterized protein</fullName>
    </submittedName>
</protein>
<evidence type="ECO:0000313" key="1">
    <source>
        <dbReference type="EMBL" id="SGZ01682.1"/>
    </source>
</evidence>
<name>A0A1L0C4J3_9GAMM</name>
<proteinExistence type="predicted"/>
<evidence type="ECO:0000313" key="2">
    <source>
        <dbReference type="EMBL" id="SGZ15370.1"/>
    </source>
</evidence>
<dbReference type="EMBL" id="FPLD01000121">
    <property type="protein sequence ID" value="SGZ15370.1"/>
    <property type="molecule type" value="Genomic_DNA"/>
</dbReference>
<evidence type="ECO:0000313" key="4">
    <source>
        <dbReference type="Proteomes" id="UP000183794"/>
    </source>
</evidence>
<dbReference type="AlphaFoldDB" id="A0A1L0C4J3"/>
<dbReference type="EMBL" id="FPLJ01000113">
    <property type="protein sequence ID" value="SGZ01682.1"/>
    <property type="molecule type" value="Genomic_DNA"/>
</dbReference>
<evidence type="ECO:0000313" key="3">
    <source>
        <dbReference type="Proteomes" id="UP000182660"/>
    </source>
</evidence>
<dbReference type="Proteomes" id="UP000182660">
    <property type="component" value="Unassembled WGS sequence"/>
</dbReference>